<protein>
    <submittedName>
        <fullName evidence="2">Uncharacterized protein</fullName>
    </submittedName>
</protein>
<dbReference type="EMBL" id="CAWYQH010000001">
    <property type="protein sequence ID" value="CAK8671373.1"/>
    <property type="molecule type" value="Genomic_DNA"/>
</dbReference>
<feature type="region of interest" description="Disordered" evidence="1">
    <location>
        <begin position="72"/>
        <end position="91"/>
    </location>
</feature>
<evidence type="ECO:0000313" key="2">
    <source>
        <dbReference type="EMBL" id="CAK8671373.1"/>
    </source>
</evidence>
<gene>
    <name evidence="2" type="ORF">CVLEPA_LOCUS448</name>
</gene>
<dbReference type="Proteomes" id="UP001642483">
    <property type="component" value="Unassembled WGS sequence"/>
</dbReference>
<proteinExistence type="predicted"/>
<evidence type="ECO:0000313" key="3">
    <source>
        <dbReference type="Proteomes" id="UP001642483"/>
    </source>
</evidence>
<sequence>MAGNEKLIFTVAGIETTLDVFVVKNVDESTTDDDVSSLIEELHLNYPNFSDVEREAVIEVIRRRRTAFSLTRCNDTPTPDKNVGRKQTKDG</sequence>
<evidence type="ECO:0000256" key="1">
    <source>
        <dbReference type="SAM" id="MobiDB-lite"/>
    </source>
</evidence>
<name>A0ABP0F0A7_CLALP</name>
<keyword evidence="3" id="KW-1185">Reference proteome</keyword>
<comment type="caution">
    <text evidence="2">The sequence shown here is derived from an EMBL/GenBank/DDBJ whole genome shotgun (WGS) entry which is preliminary data.</text>
</comment>
<organism evidence="2 3">
    <name type="scientific">Clavelina lepadiformis</name>
    <name type="common">Light-bulb sea squirt</name>
    <name type="synonym">Ascidia lepadiformis</name>
    <dbReference type="NCBI Taxonomy" id="159417"/>
    <lineage>
        <taxon>Eukaryota</taxon>
        <taxon>Metazoa</taxon>
        <taxon>Chordata</taxon>
        <taxon>Tunicata</taxon>
        <taxon>Ascidiacea</taxon>
        <taxon>Aplousobranchia</taxon>
        <taxon>Clavelinidae</taxon>
        <taxon>Clavelina</taxon>
    </lineage>
</organism>
<reference evidence="2 3" key="1">
    <citation type="submission" date="2024-02" db="EMBL/GenBank/DDBJ databases">
        <authorList>
            <person name="Daric V."/>
            <person name="Darras S."/>
        </authorList>
    </citation>
    <scope>NUCLEOTIDE SEQUENCE [LARGE SCALE GENOMIC DNA]</scope>
</reference>
<accession>A0ABP0F0A7</accession>